<evidence type="ECO:0000256" key="15">
    <source>
        <dbReference type="ARBA" id="ARBA00023254"/>
    </source>
</evidence>
<keyword evidence="5" id="KW-0217">Developmental protein</keyword>
<evidence type="ECO:0000256" key="11">
    <source>
        <dbReference type="ARBA" id="ARBA00022840"/>
    </source>
</evidence>
<dbReference type="FunFam" id="3.40.50.300:FF:001113">
    <property type="entry name" value="ATP-dependent RNA helicase TDRD9"/>
    <property type="match status" value="1"/>
</dbReference>
<dbReference type="GO" id="GO:0003724">
    <property type="term" value="F:RNA helicase activity"/>
    <property type="evidence" value="ECO:0007669"/>
    <property type="project" value="UniProtKB-EC"/>
</dbReference>
<dbReference type="GO" id="GO:0003723">
    <property type="term" value="F:RNA binding"/>
    <property type="evidence" value="ECO:0007669"/>
    <property type="project" value="TreeGrafter"/>
</dbReference>
<keyword evidence="8" id="KW-0221">Differentiation</keyword>
<dbReference type="GO" id="GO:0016787">
    <property type="term" value="F:hydrolase activity"/>
    <property type="evidence" value="ECO:0007669"/>
    <property type="project" value="UniProtKB-KW"/>
</dbReference>
<evidence type="ECO:0000256" key="8">
    <source>
        <dbReference type="ARBA" id="ARBA00022782"/>
    </source>
</evidence>
<reference evidence="22" key="2">
    <citation type="submission" date="2025-08" db="UniProtKB">
        <authorList>
            <consortium name="Ensembl"/>
        </authorList>
    </citation>
    <scope>IDENTIFICATION</scope>
</reference>
<organism evidence="22 23">
    <name type="scientific">Sparus aurata</name>
    <name type="common">Gilthead sea bream</name>
    <dbReference type="NCBI Taxonomy" id="8175"/>
    <lineage>
        <taxon>Eukaryota</taxon>
        <taxon>Metazoa</taxon>
        <taxon>Chordata</taxon>
        <taxon>Craniata</taxon>
        <taxon>Vertebrata</taxon>
        <taxon>Euteleostomi</taxon>
        <taxon>Actinopterygii</taxon>
        <taxon>Neopterygii</taxon>
        <taxon>Teleostei</taxon>
        <taxon>Neoteleostei</taxon>
        <taxon>Acanthomorphata</taxon>
        <taxon>Eupercaria</taxon>
        <taxon>Spariformes</taxon>
        <taxon>Sparidae</taxon>
        <taxon>Sparus</taxon>
    </lineage>
</organism>
<evidence type="ECO:0000259" key="19">
    <source>
        <dbReference type="PROSITE" id="PS50304"/>
    </source>
</evidence>
<dbReference type="SMART" id="SM00487">
    <property type="entry name" value="DEXDc"/>
    <property type="match status" value="1"/>
</dbReference>
<dbReference type="Gene3D" id="2.40.50.90">
    <property type="match status" value="1"/>
</dbReference>
<evidence type="ECO:0000256" key="2">
    <source>
        <dbReference type="ARBA" id="ARBA00004496"/>
    </source>
</evidence>
<dbReference type="GO" id="GO:0051321">
    <property type="term" value="P:meiotic cell cycle"/>
    <property type="evidence" value="ECO:0007669"/>
    <property type="project" value="UniProtKB-KW"/>
</dbReference>
<evidence type="ECO:0000256" key="18">
    <source>
        <dbReference type="ARBA" id="ARBA00081664"/>
    </source>
</evidence>
<feature type="domain" description="Helicase ATP-binding" evidence="20">
    <location>
        <begin position="29"/>
        <end position="195"/>
    </location>
</feature>
<keyword evidence="6" id="KW-0963">Cytoplasm</keyword>
<comment type="subcellular location">
    <subcellularLocation>
        <location evidence="2">Cytoplasm</location>
    </subcellularLocation>
    <subcellularLocation>
        <location evidence="1">Nucleus</location>
    </subcellularLocation>
</comment>
<comment type="catalytic activity">
    <reaction evidence="16">
        <text>ATP + H2O = ADP + phosphate + H(+)</text>
        <dbReference type="Rhea" id="RHEA:13065"/>
        <dbReference type="ChEBI" id="CHEBI:15377"/>
        <dbReference type="ChEBI" id="CHEBI:15378"/>
        <dbReference type="ChEBI" id="CHEBI:30616"/>
        <dbReference type="ChEBI" id="CHEBI:43474"/>
        <dbReference type="ChEBI" id="CHEBI:456216"/>
        <dbReference type="EC" id="3.6.4.13"/>
    </reaction>
</comment>
<evidence type="ECO:0000256" key="7">
    <source>
        <dbReference type="ARBA" id="ARBA00022741"/>
    </source>
</evidence>
<dbReference type="Gene3D" id="3.40.50.300">
    <property type="entry name" value="P-loop containing nucleotide triphosphate hydrolases"/>
    <property type="match status" value="2"/>
</dbReference>
<feature type="domain" description="Tudor" evidence="19">
    <location>
        <begin position="774"/>
        <end position="835"/>
    </location>
</feature>
<comment type="similarity">
    <text evidence="3">Belongs to the DEAD box helicase family. DEAH subfamily.</text>
</comment>
<dbReference type="PROSITE" id="PS51194">
    <property type="entry name" value="HELICASE_CTER"/>
    <property type="match status" value="1"/>
</dbReference>
<dbReference type="EC" id="3.6.4.13" evidence="4"/>
<dbReference type="Gene3D" id="1.20.120.1080">
    <property type="match status" value="1"/>
</dbReference>
<dbReference type="GO" id="GO:0007283">
    <property type="term" value="P:spermatogenesis"/>
    <property type="evidence" value="ECO:0007669"/>
    <property type="project" value="UniProtKB-KW"/>
</dbReference>
<proteinExistence type="inferred from homology"/>
<dbReference type="SMART" id="SM00333">
    <property type="entry name" value="TUDOR"/>
    <property type="match status" value="1"/>
</dbReference>
<evidence type="ECO:0000313" key="22">
    <source>
        <dbReference type="Ensembl" id="ENSSAUP00010037006.1"/>
    </source>
</evidence>
<dbReference type="GO" id="GO:0031047">
    <property type="term" value="P:regulatory ncRNA-mediated gene silencing"/>
    <property type="evidence" value="ECO:0007669"/>
    <property type="project" value="UniProtKB-KW"/>
</dbReference>
<keyword evidence="23" id="KW-1185">Reference proteome</keyword>
<dbReference type="Pfam" id="PF00270">
    <property type="entry name" value="DEAD"/>
    <property type="match status" value="1"/>
</dbReference>
<dbReference type="GO" id="GO:0030154">
    <property type="term" value="P:cell differentiation"/>
    <property type="evidence" value="ECO:0007669"/>
    <property type="project" value="UniProtKB-KW"/>
</dbReference>
<reference evidence="22" key="3">
    <citation type="submission" date="2025-09" db="UniProtKB">
        <authorList>
            <consortium name="Ensembl"/>
        </authorList>
    </citation>
    <scope>IDENTIFICATION</scope>
</reference>
<evidence type="ECO:0000256" key="14">
    <source>
        <dbReference type="ARBA" id="ARBA00023242"/>
    </source>
</evidence>
<dbReference type="InterPro" id="IPR002999">
    <property type="entry name" value="Tudor"/>
</dbReference>
<dbReference type="SMART" id="SM00847">
    <property type="entry name" value="HA2"/>
    <property type="match status" value="1"/>
</dbReference>
<keyword evidence="9" id="KW-0378">Hydrolase</keyword>
<evidence type="ECO:0000313" key="23">
    <source>
        <dbReference type="Proteomes" id="UP000472265"/>
    </source>
</evidence>
<keyword evidence="15" id="KW-0469">Meiosis</keyword>
<evidence type="ECO:0000256" key="1">
    <source>
        <dbReference type="ARBA" id="ARBA00004123"/>
    </source>
</evidence>
<dbReference type="InterPro" id="IPR035437">
    <property type="entry name" value="SNase_OB-fold_sf"/>
</dbReference>
<evidence type="ECO:0000256" key="4">
    <source>
        <dbReference type="ARBA" id="ARBA00012552"/>
    </source>
</evidence>
<dbReference type="Pfam" id="PF00567">
    <property type="entry name" value="TUDOR"/>
    <property type="match status" value="1"/>
</dbReference>
<keyword evidence="7" id="KW-0547">Nucleotide-binding</keyword>
<gene>
    <name evidence="22" type="primary">tdrd9</name>
</gene>
<keyword evidence="11" id="KW-0067">ATP-binding</keyword>
<dbReference type="Gene3D" id="2.30.30.140">
    <property type="match status" value="1"/>
</dbReference>
<evidence type="ECO:0000256" key="9">
    <source>
        <dbReference type="ARBA" id="ARBA00022801"/>
    </source>
</evidence>
<reference evidence="22" key="1">
    <citation type="submission" date="2021-04" db="EMBL/GenBank/DDBJ databases">
        <authorList>
            <consortium name="Wellcome Sanger Institute Data Sharing"/>
        </authorList>
    </citation>
    <scope>NUCLEOTIDE SEQUENCE [LARGE SCALE GENOMIC DNA]</scope>
</reference>
<dbReference type="InterPro" id="IPR001650">
    <property type="entry name" value="Helicase_C-like"/>
</dbReference>
<dbReference type="Proteomes" id="UP000472265">
    <property type="component" value="Chromosome 16"/>
</dbReference>
<keyword evidence="14" id="KW-0539">Nucleus</keyword>
<evidence type="ECO:0000256" key="12">
    <source>
        <dbReference type="ARBA" id="ARBA00022871"/>
    </source>
</evidence>
<dbReference type="PANTHER" id="PTHR18934">
    <property type="entry name" value="ATP-DEPENDENT RNA HELICASE"/>
    <property type="match status" value="1"/>
</dbReference>
<evidence type="ECO:0000256" key="6">
    <source>
        <dbReference type="ARBA" id="ARBA00022490"/>
    </source>
</evidence>
<accession>A0A671WK74</accession>
<dbReference type="AlphaFoldDB" id="A0A671WK74"/>
<evidence type="ECO:0000256" key="10">
    <source>
        <dbReference type="ARBA" id="ARBA00022806"/>
    </source>
</evidence>
<dbReference type="CDD" id="cd18791">
    <property type="entry name" value="SF2_C_RHA"/>
    <property type="match status" value="1"/>
</dbReference>
<evidence type="ECO:0000259" key="20">
    <source>
        <dbReference type="PROSITE" id="PS51192"/>
    </source>
</evidence>
<evidence type="ECO:0000256" key="16">
    <source>
        <dbReference type="ARBA" id="ARBA00047984"/>
    </source>
</evidence>
<dbReference type="InterPro" id="IPR027417">
    <property type="entry name" value="P-loop_NTPase"/>
</dbReference>
<evidence type="ECO:0000256" key="3">
    <source>
        <dbReference type="ARBA" id="ARBA00008792"/>
    </source>
</evidence>
<dbReference type="GO" id="GO:0005737">
    <property type="term" value="C:cytoplasm"/>
    <property type="evidence" value="ECO:0007669"/>
    <property type="project" value="UniProtKB-SubCell"/>
</dbReference>
<evidence type="ECO:0000256" key="17">
    <source>
        <dbReference type="ARBA" id="ARBA00074173"/>
    </source>
</evidence>
<dbReference type="GO" id="GO:0005524">
    <property type="term" value="F:ATP binding"/>
    <property type="evidence" value="ECO:0007669"/>
    <property type="project" value="UniProtKB-KW"/>
</dbReference>
<dbReference type="InterPro" id="IPR014001">
    <property type="entry name" value="Helicase_ATP-bd"/>
</dbReference>
<name>A0A671WK74_SPAAU</name>
<evidence type="ECO:0000256" key="5">
    <source>
        <dbReference type="ARBA" id="ARBA00022473"/>
    </source>
</evidence>
<protein>
    <recommendedName>
        <fullName evidence="17">ATP-dependent RNA helicase TDRD9</fullName>
        <ecNumber evidence="4">3.6.4.13</ecNumber>
    </recommendedName>
    <alternativeName>
        <fullName evidence="18">Tudor domain-containing protein 9</fullName>
    </alternativeName>
</protein>
<evidence type="ECO:0000259" key="21">
    <source>
        <dbReference type="PROSITE" id="PS51194"/>
    </source>
</evidence>
<keyword evidence="12" id="KW-0744">Spermatogenesis</keyword>
<keyword evidence="13" id="KW-0943">RNA-mediated gene silencing</keyword>
<dbReference type="Pfam" id="PF00271">
    <property type="entry name" value="Helicase_C"/>
    <property type="match status" value="1"/>
</dbReference>
<sequence length="1215" mass="137432">MFLSGTAPPPLVSYKYPSLPIAKSRKELISLIENNSVVIVRGATGSGKTTQLPQYILDHYNEKNNFCNIVVTQPRKIGATSIAQYVATQRKCTLGSLVGYQIGMEKIATENTRLIYMTTELLLQKLVQDKCLTEYTHIFVDEVHERTEEMDLLLLVLRNLLNSNSPYVKIILMSATINCSQFAQYFASLVRGKMSPAYVFEVEGSPYAVEEFYQDDLHRLFPCRLELPHIDDPNIPVEMYNLAVSLIQSFDEMEADVGGGMTSSERGSVLVFLPGIHEIRCMQEALSKLVHRRLQIYLLHSTVILEEQNGVFQLPVPGYRKVILSTNIAESSLTVPDVKYVIDFCLARHNVCDPDTNYQSLRLTWASKTNCNQRRGRAGRVSKGYCYRLVTKEFWENEIPDYMIPEMQLAPLTKIMLKVKLLDMGDPYSVLSTALSPPNLGNIVRTVLQLKEMGALSTKSDGKDQNNDGELTFLGRVLAHLPVDIYLGKLIVLGHTFGCLDECLIIAAAQSLKSFFAIPSMQQLAELDWGKENFIQIKKIREVAELYEDLKKRVSRFNMHVPEEPQSLDYTNTHLQKFILQVVIAGAYYPNYFVQQDIDEDMATKELSGHNPRTTVMVRNLPPYSFLYYKQLQSLFRLCGQVKAIFFDSSRAYVEFYRTSKESGVLPEVSLALHLCVGNEIKHARNIKVSFLVCFLLCRVNVDFQSQSVYPLDAFSRDLDPDELPPSRLFVVNVTEVLDVGHFWGFQADEASLEKQRHLTAEINKRTLHPVTVMLYPNLLCLAPYSEVNDQSLYYRAKILHIRGNKVEVFFLDFGNTEVVASSSLREIPSEFLSYPFQAKEFQVAGLRPSAQSIILGSQWSSQARNCFITLVKDRSLLVSLYSIQHGIRRVQVLINTETKNTSVVDILVQKGHAVKAEEGLDSKQNHEELMSLFKDLETGSYVPNTVSNSWRDRKKEEKVLIDHLLSHFSMSRQSYAKTKARYTVVANAPHPPSSFLMGVCSSCRTVSINSSISSLAMNENPHYKHQRMLVAGNVSVNATGSHILLKDTSFMPDIPGLPALVTMLFTPIMELRTDEERTCYTGALCGLGWNSQSQEGILPEHDIELTFDVKFDVEDITEINALRVAANRILCEGAGGTLHQWPAEMVKLQEDCRDRLTRLFTRSPAREAIMPMYYKNPEKWNQLDPALKMDIVDPAAKKTRGVLFLLHPVALLNG</sequence>
<dbReference type="Ensembl" id="ENSSAUT00010038955.1">
    <property type="protein sequence ID" value="ENSSAUP00010037006.1"/>
    <property type="gene ID" value="ENSSAUG00010015348.1"/>
</dbReference>
<dbReference type="SMART" id="SM00490">
    <property type="entry name" value="HELICc"/>
    <property type="match status" value="1"/>
</dbReference>
<feature type="domain" description="Helicase C-terminal" evidence="21">
    <location>
        <begin position="245"/>
        <end position="423"/>
    </location>
</feature>
<evidence type="ECO:0000256" key="13">
    <source>
        <dbReference type="ARBA" id="ARBA00023158"/>
    </source>
</evidence>
<dbReference type="GO" id="GO:0005634">
    <property type="term" value="C:nucleus"/>
    <property type="evidence" value="ECO:0007669"/>
    <property type="project" value="UniProtKB-SubCell"/>
</dbReference>
<dbReference type="PROSITE" id="PS50304">
    <property type="entry name" value="TUDOR"/>
    <property type="match status" value="1"/>
</dbReference>
<dbReference type="SUPFAM" id="SSF63748">
    <property type="entry name" value="Tudor/PWWP/MBT"/>
    <property type="match status" value="1"/>
</dbReference>
<dbReference type="InterPro" id="IPR007502">
    <property type="entry name" value="Helicase-assoc_dom"/>
</dbReference>
<dbReference type="SUPFAM" id="SSF52540">
    <property type="entry name" value="P-loop containing nucleoside triphosphate hydrolases"/>
    <property type="match status" value="1"/>
</dbReference>
<dbReference type="PANTHER" id="PTHR18934:SF113">
    <property type="entry name" value="ATP-DEPENDENT RNA HELICASE TDRD9"/>
    <property type="match status" value="1"/>
</dbReference>
<dbReference type="PROSITE" id="PS51192">
    <property type="entry name" value="HELICASE_ATP_BIND_1"/>
    <property type="match status" value="1"/>
</dbReference>
<dbReference type="Pfam" id="PF21010">
    <property type="entry name" value="HA2_C"/>
    <property type="match status" value="1"/>
</dbReference>
<keyword evidence="10" id="KW-0347">Helicase</keyword>
<dbReference type="InterPro" id="IPR011545">
    <property type="entry name" value="DEAD/DEAH_box_helicase_dom"/>
</dbReference>
<dbReference type="FunFam" id="3.40.50.300:FF:000946">
    <property type="entry name" value="putative ATP-dependent RNA helicase TDRD9"/>
    <property type="match status" value="1"/>
</dbReference>
<dbReference type="GeneTree" id="ENSGT00940000156463"/>